<dbReference type="PANTHER" id="PTHR44750:SF1">
    <property type="entry name" value="GLUTATHIONE S-TRANSFERASE T1-RELATED"/>
    <property type="match status" value="1"/>
</dbReference>
<dbReference type="Gene3D" id="3.40.30.10">
    <property type="entry name" value="Glutaredoxin"/>
    <property type="match status" value="1"/>
</dbReference>
<dbReference type="SUPFAM" id="SSF47616">
    <property type="entry name" value="GST C-terminal domain-like"/>
    <property type="match status" value="1"/>
</dbReference>
<dbReference type="STRING" id="296587.C1EF14"/>
<dbReference type="OrthoDB" id="422574at2759"/>
<evidence type="ECO:0000313" key="2">
    <source>
        <dbReference type="EMBL" id="ACO66335.1"/>
    </source>
</evidence>
<dbReference type="Pfam" id="PF13417">
    <property type="entry name" value="GST_N_3"/>
    <property type="match status" value="1"/>
</dbReference>
<dbReference type="InterPro" id="IPR043377">
    <property type="entry name" value="GSTT1/2/3"/>
</dbReference>
<dbReference type="Proteomes" id="UP000002009">
    <property type="component" value="Chromosome 11"/>
</dbReference>
<keyword evidence="3" id="KW-1185">Reference proteome</keyword>
<dbReference type="PROSITE" id="PS50404">
    <property type="entry name" value="GST_NTER"/>
    <property type="match status" value="1"/>
</dbReference>
<feature type="domain" description="GST N-terminal" evidence="1">
    <location>
        <begin position="14"/>
        <end position="94"/>
    </location>
</feature>
<dbReference type="RefSeq" id="XP_002505077.1">
    <property type="nucleotide sequence ID" value="XM_002505031.1"/>
</dbReference>
<dbReference type="EMBL" id="CP001330">
    <property type="protein sequence ID" value="ACO66335.1"/>
    <property type="molecule type" value="Genomic_DNA"/>
</dbReference>
<dbReference type="PANTHER" id="PTHR44750">
    <property type="entry name" value="GLUTATHIONE S-TRANSFERASE T1-RELATED"/>
    <property type="match status" value="1"/>
</dbReference>
<dbReference type="InterPro" id="IPR036282">
    <property type="entry name" value="Glutathione-S-Trfase_C_sf"/>
</dbReference>
<dbReference type="InterPro" id="IPR004045">
    <property type="entry name" value="Glutathione_S-Trfase_N"/>
</dbReference>
<dbReference type="GeneID" id="8247499"/>
<sequence>MDAPFSPAASSPADGGELFVDMMSQPSRACCFFVHLARLPLTRRQVILGRKEQLLDSFPNPLKQVPCLVERDGFVLPESSAILKYLADRHAVADHWYPRELRARARVNAALDWQHFSLRRGAAGVTWFSLIARNMGMKTDPGMARAMLNVLRGALGKLEKTWLTDEAPFMMGSSQPCIADLLVSEEIFNLTLLEAIDEDFGMPPTLDALLGEDHPRITRFLAACQDLDWTEWRSIHGILHTARDKMAAKKKTRSRM</sequence>
<accession>C1EF14</accession>
<dbReference type="SUPFAM" id="SSF52833">
    <property type="entry name" value="Thioredoxin-like"/>
    <property type="match status" value="1"/>
</dbReference>
<evidence type="ECO:0000259" key="1">
    <source>
        <dbReference type="PROSITE" id="PS50404"/>
    </source>
</evidence>
<dbReference type="AlphaFoldDB" id="C1EF14"/>
<name>C1EF14_MICCC</name>
<dbReference type="InterPro" id="IPR036249">
    <property type="entry name" value="Thioredoxin-like_sf"/>
</dbReference>
<dbReference type="OMA" id="WKSRVQS"/>
<reference evidence="2 3" key="1">
    <citation type="journal article" date="2009" name="Science">
        <title>Green evolution and dynamic adaptations revealed by genomes of the marine picoeukaryotes Micromonas.</title>
        <authorList>
            <person name="Worden A.Z."/>
            <person name="Lee J.H."/>
            <person name="Mock T."/>
            <person name="Rouze P."/>
            <person name="Simmons M.P."/>
            <person name="Aerts A.L."/>
            <person name="Allen A.E."/>
            <person name="Cuvelier M.L."/>
            <person name="Derelle E."/>
            <person name="Everett M.V."/>
            <person name="Foulon E."/>
            <person name="Grimwood J."/>
            <person name="Gundlach H."/>
            <person name="Henrissat B."/>
            <person name="Napoli C."/>
            <person name="McDonald S.M."/>
            <person name="Parker M.S."/>
            <person name="Rombauts S."/>
            <person name="Salamov A."/>
            <person name="Von Dassow P."/>
            <person name="Badger J.H."/>
            <person name="Coutinho P.M."/>
            <person name="Demir E."/>
            <person name="Dubchak I."/>
            <person name="Gentemann C."/>
            <person name="Eikrem W."/>
            <person name="Gready J.E."/>
            <person name="John U."/>
            <person name="Lanier W."/>
            <person name="Lindquist E.A."/>
            <person name="Lucas S."/>
            <person name="Mayer K.F."/>
            <person name="Moreau H."/>
            <person name="Not F."/>
            <person name="Otillar R."/>
            <person name="Panaud O."/>
            <person name="Pangilinan J."/>
            <person name="Paulsen I."/>
            <person name="Piegu B."/>
            <person name="Poliakov A."/>
            <person name="Robbens S."/>
            <person name="Schmutz J."/>
            <person name="Toulza E."/>
            <person name="Wyss T."/>
            <person name="Zelensky A."/>
            <person name="Zhou K."/>
            <person name="Armbrust E.V."/>
            <person name="Bhattacharya D."/>
            <person name="Goodenough U.W."/>
            <person name="Van de Peer Y."/>
            <person name="Grigoriev I.V."/>
        </authorList>
    </citation>
    <scope>NUCLEOTIDE SEQUENCE [LARGE SCALE GENOMIC DNA]</scope>
    <source>
        <strain evidence="3">RCC299 / NOUM17</strain>
    </source>
</reference>
<dbReference type="KEGG" id="mis:MICPUN_62817"/>
<gene>
    <name evidence="2" type="ORF">MICPUN_62817</name>
</gene>
<dbReference type="eggNOG" id="KOG0867">
    <property type="taxonomic scope" value="Eukaryota"/>
</dbReference>
<protein>
    <recommendedName>
        <fullName evidence="1">GST N-terminal domain-containing protein</fullName>
    </recommendedName>
</protein>
<proteinExistence type="predicted"/>
<organism evidence="2 3">
    <name type="scientific">Micromonas commoda (strain RCC299 / NOUM17 / CCMP2709)</name>
    <name type="common">Picoplanktonic green alga</name>
    <dbReference type="NCBI Taxonomy" id="296587"/>
    <lineage>
        <taxon>Eukaryota</taxon>
        <taxon>Viridiplantae</taxon>
        <taxon>Chlorophyta</taxon>
        <taxon>Mamiellophyceae</taxon>
        <taxon>Mamiellales</taxon>
        <taxon>Mamiellaceae</taxon>
        <taxon>Micromonas</taxon>
    </lineage>
</organism>
<dbReference type="FunCoup" id="C1EF14">
    <property type="interactions" value="580"/>
</dbReference>
<dbReference type="Gene3D" id="1.20.1050.10">
    <property type="match status" value="1"/>
</dbReference>
<evidence type="ECO:0000313" key="3">
    <source>
        <dbReference type="Proteomes" id="UP000002009"/>
    </source>
</evidence>
<dbReference type="InParanoid" id="C1EF14"/>